<keyword evidence="5" id="KW-0540">Nuclease</keyword>
<dbReference type="SMART" id="SM00474">
    <property type="entry name" value="35EXOc"/>
    <property type="match status" value="1"/>
</dbReference>
<evidence type="ECO:0000256" key="2">
    <source>
        <dbReference type="SAM" id="SignalP"/>
    </source>
</evidence>
<protein>
    <submittedName>
        <fullName evidence="5">Probable exonuclease mut-7 homolog</fullName>
    </submittedName>
</protein>
<feature type="region of interest" description="Disordered" evidence="1">
    <location>
        <begin position="951"/>
        <end position="979"/>
    </location>
</feature>
<gene>
    <name evidence="5" type="primary">LOC100370838</name>
</gene>
<feature type="region of interest" description="Disordered" evidence="1">
    <location>
        <begin position="592"/>
        <end position="614"/>
    </location>
</feature>
<name>A0ABM0LZQ2_SACKO</name>
<dbReference type="GO" id="GO:0004527">
    <property type="term" value="F:exonuclease activity"/>
    <property type="evidence" value="ECO:0007669"/>
    <property type="project" value="UniProtKB-KW"/>
</dbReference>
<evidence type="ECO:0000313" key="4">
    <source>
        <dbReference type="Proteomes" id="UP000694865"/>
    </source>
</evidence>
<keyword evidence="5" id="KW-0269">Exonuclease</keyword>
<dbReference type="Gene3D" id="3.30.420.10">
    <property type="entry name" value="Ribonuclease H-like superfamily/Ribonuclease H"/>
    <property type="match status" value="1"/>
</dbReference>
<dbReference type="InterPro" id="IPR002782">
    <property type="entry name" value="Mut7-C_RNAse_dom"/>
</dbReference>
<feature type="signal peptide" evidence="2">
    <location>
        <begin position="1"/>
        <end position="21"/>
    </location>
</feature>
<feature type="region of interest" description="Disordered" evidence="1">
    <location>
        <begin position="63"/>
        <end position="120"/>
    </location>
</feature>
<accession>A0ABM0LZQ2</accession>
<feature type="chain" id="PRO_5047119974" evidence="2">
    <location>
        <begin position="22"/>
        <end position="1063"/>
    </location>
</feature>
<dbReference type="InterPro" id="IPR002562">
    <property type="entry name" value="3'-5'_exonuclease_dom"/>
</dbReference>
<feature type="domain" description="3'-5' exonuclease" evidence="3">
    <location>
        <begin position="463"/>
        <end position="670"/>
    </location>
</feature>
<organism evidence="4 5">
    <name type="scientific">Saccoglossus kowalevskii</name>
    <name type="common">Acorn worm</name>
    <dbReference type="NCBI Taxonomy" id="10224"/>
    <lineage>
        <taxon>Eukaryota</taxon>
        <taxon>Metazoa</taxon>
        <taxon>Hemichordata</taxon>
        <taxon>Enteropneusta</taxon>
        <taxon>Harrimaniidae</taxon>
        <taxon>Saccoglossus</taxon>
    </lineage>
</organism>
<dbReference type="Pfam" id="PF01612">
    <property type="entry name" value="DNA_pol_A_exo1"/>
    <property type="match status" value="1"/>
</dbReference>
<dbReference type="InterPro" id="IPR052408">
    <property type="entry name" value="Exonuclease_MUT-7-like"/>
</dbReference>
<keyword evidence="4" id="KW-1185">Reference proteome</keyword>
<feature type="compositionally biased region" description="Polar residues" evidence="1">
    <location>
        <begin position="593"/>
        <end position="602"/>
    </location>
</feature>
<reference evidence="5" key="1">
    <citation type="submission" date="2025-08" db="UniProtKB">
        <authorList>
            <consortium name="RefSeq"/>
        </authorList>
    </citation>
    <scope>IDENTIFICATION</scope>
    <source>
        <tissue evidence="5">Testes</tissue>
    </source>
</reference>
<sequence length="1063" mass="119842">MITLGHLVYIVLARTWKILTGQNAVEQHLAANIIKENPGGQLLNEEDTKRDCILLSRATSSNNTDARRQKHALKSAERTNNSTLSKNVLHKQEENYEPNQETSKKRTTEGARHSTISNDEYQSAAEDVDLDTIDWCSLSGDKFLVKLEMLWLSDKKNTVPSVLRKKFRSIEDPHGFVLYLLRASKLLTADVKLQALKAGNNVFSSVFDTIVKVYELDSPGNECLLPYINQLLHKHHYKEAANCVSKLNLQHCFTLNEIVLPLIYQDKGNMVERYLHGHKDLQIELVKLLDSYCDKDFDLNGIIANCRVPLLRKDKLRPRHLCKLVMRLVKLYKLDGSLCPNVTNVKNMSGIKFLLYKKYIEKSMVSDSWNELVENAVSGNPWLQEQLVDHIVSYNDIDAAAYWAMLYNVPDERLHSRVTEAIAAKSKEVLVDATGDKPEDCDEKVNCEDLVKYHQLLFPVEHIQMVDSEDGLNKCAEILFKPGAIIGIDSEWRPAFGPICEPVKVSLLQLASIDAVFILDMMTLSQCVDVDILKDFMLKLFTTHDILKLGYGIDGDIKMLFKSYPLMRNAADLQRIVDLSVLTRNIQKESPELLQNSSTTEDASGEGSGKKGKEKGLSELVQRCLGKPLNKMERLSDWERRPLRQAQLIYAALDAYCLLEVYDHIRNKVKESGLDINLEPPLPKKTPKVKKSKPDGGSEGGGSTDNSGVVKASRAPQRPVMLHHQPTGPSISPSEFHVVCDTMLQGLGRQLRCCGVDVRILDNTEEHDKAAEIARREGRVILTSGMPYQTLRSQVGEGMCFCVSNRKAKHQVKEVLRHFNVYVAARDIFSRCQVCNGNQYITIPVDTMKQAIAQKRKAKDVDVDGDRLNEQQSLELELIEGTEKAYDIQRKDRAIEETGAGYVSPEIVAKGNRQEKADVDLVTMGADLQSDVAKENVTPFKLSYGIIKTGPNEGEGGILEEEEDDDDDEEGGDNTNSEVLLMNRPARPPYQPQFCRSAESMMINTDNWTLESGVEIQVDRVPEGICDKVEVFYSCASCGKVFWEGRHYVRVFDQFEHVLHKDD</sequence>
<dbReference type="PANTHER" id="PTHR47765">
    <property type="entry name" value="3'-5' EXONUCLEASE DOMAIN-CONTAINING PROTEIN"/>
    <property type="match status" value="1"/>
</dbReference>
<dbReference type="InterPro" id="IPR036397">
    <property type="entry name" value="RNaseH_sf"/>
</dbReference>
<evidence type="ECO:0000259" key="3">
    <source>
        <dbReference type="SMART" id="SM00474"/>
    </source>
</evidence>
<evidence type="ECO:0000256" key="1">
    <source>
        <dbReference type="SAM" id="MobiDB-lite"/>
    </source>
</evidence>
<evidence type="ECO:0000313" key="5">
    <source>
        <dbReference type="RefSeq" id="XP_006813243.1"/>
    </source>
</evidence>
<keyword evidence="5" id="KW-0378">Hydrolase</keyword>
<feature type="compositionally biased region" description="Basic and acidic residues" evidence="1">
    <location>
        <begin position="102"/>
        <end position="112"/>
    </location>
</feature>
<dbReference type="Pfam" id="PF01927">
    <property type="entry name" value="Mut7-C"/>
    <property type="match status" value="2"/>
</dbReference>
<dbReference type="RefSeq" id="XP_006813243.1">
    <property type="nucleotide sequence ID" value="XM_006813180.1"/>
</dbReference>
<dbReference type="InterPro" id="IPR012337">
    <property type="entry name" value="RNaseH-like_sf"/>
</dbReference>
<dbReference type="Proteomes" id="UP000694865">
    <property type="component" value="Unplaced"/>
</dbReference>
<proteinExistence type="predicted"/>
<keyword evidence="2" id="KW-0732">Signal</keyword>
<dbReference type="PANTHER" id="PTHR47765:SF2">
    <property type="entry name" value="EXONUCLEASE MUT-7 HOMOLOG"/>
    <property type="match status" value="1"/>
</dbReference>
<dbReference type="GeneID" id="100370838"/>
<dbReference type="SUPFAM" id="SSF53098">
    <property type="entry name" value="Ribonuclease H-like"/>
    <property type="match status" value="1"/>
</dbReference>
<feature type="compositionally biased region" description="Acidic residues" evidence="1">
    <location>
        <begin position="958"/>
        <end position="972"/>
    </location>
</feature>
<feature type="region of interest" description="Disordered" evidence="1">
    <location>
        <begin position="675"/>
        <end position="713"/>
    </location>
</feature>